<sequence>MESDYSLRPGDADRVSAVSFIDGNDRTEYLLTPLAKSLSSIFQKEELGKKYVFEQHFFGVCLFKKLVDLRVLCPSSPLPFQTLIPTMHKVSHLYNQYPEHSLQELSQTNLADVSSTQSWKLDIGLLASVNFWTRTNFAQTTESVNYESNL</sequence>
<keyword evidence="1" id="KW-1185">Reference proteome</keyword>
<dbReference type="WBParaSite" id="Pan_g12889.t1">
    <property type="protein sequence ID" value="Pan_g12889.t1"/>
    <property type="gene ID" value="Pan_g12889"/>
</dbReference>
<reference evidence="1" key="1">
    <citation type="journal article" date="2013" name="Genetics">
        <title>The draft genome and transcriptome of Panagrellus redivivus are shaped by the harsh demands of a free-living lifestyle.</title>
        <authorList>
            <person name="Srinivasan J."/>
            <person name="Dillman A.R."/>
            <person name="Macchietto M.G."/>
            <person name="Heikkinen L."/>
            <person name="Lakso M."/>
            <person name="Fracchia K.M."/>
            <person name="Antoshechkin I."/>
            <person name="Mortazavi A."/>
            <person name="Wong G."/>
            <person name="Sternberg P.W."/>
        </authorList>
    </citation>
    <scope>NUCLEOTIDE SEQUENCE [LARGE SCALE GENOMIC DNA]</scope>
    <source>
        <strain evidence="1">MT8872</strain>
    </source>
</reference>
<proteinExistence type="predicted"/>
<reference evidence="2" key="2">
    <citation type="submission" date="2020-10" db="UniProtKB">
        <authorList>
            <consortium name="WormBaseParasite"/>
        </authorList>
    </citation>
    <scope>IDENTIFICATION</scope>
</reference>
<accession>A0A7E4UU88</accession>
<dbReference type="AlphaFoldDB" id="A0A7E4UU88"/>
<protein>
    <submittedName>
        <fullName evidence="2">Uncharacterized protein</fullName>
    </submittedName>
</protein>
<evidence type="ECO:0000313" key="1">
    <source>
        <dbReference type="Proteomes" id="UP000492821"/>
    </source>
</evidence>
<dbReference type="Proteomes" id="UP000492821">
    <property type="component" value="Unassembled WGS sequence"/>
</dbReference>
<name>A0A7E4UU88_PANRE</name>
<organism evidence="1 2">
    <name type="scientific">Panagrellus redivivus</name>
    <name type="common">Microworm</name>
    <dbReference type="NCBI Taxonomy" id="6233"/>
    <lineage>
        <taxon>Eukaryota</taxon>
        <taxon>Metazoa</taxon>
        <taxon>Ecdysozoa</taxon>
        <taxon>Nematoda</taxon>
        <taxon>Chromadorea</taxon>
        <taxon>Rhabditida</taxon>
        <taxon>Tylenchina</taxon>
        <taxon>Panagrolaimomorpha</taxon>
        <taxon>Panagrolaimoidea</taxon>
        <taxon>Panagrolaimidae</taxon>
        <taxon>Panagrellus</taxon>
    </lineage>
</organism>
<evidence type="ECO:0000313" key="2">
    <source>
        <dbReference type="WBParaSite" id="Pan_g12889.t1"/>
    </source>
</evidence>